<dbReference type="EMBL" id="LGCL01000019">
    <property type="protein sequence ID" value="KPL78342.1"/>
    <property type="molecule type" value="Genomic_DNA"/>
</dbReference>
<evidence type="ECO:0000256" key="1">
    <source>
        <dbReference type="SAM" id="Phobius"/>
    </source>
</evidence>
<keyword evidence="3" id="KW-1185">Reference proteome</keyword>
<feature type="transmembrane region" description="Helical" evidence="1">
    <location>
        <begin position="135"/>
        <end position="156"/>
    </location>
</feature>
<dbReference type="Pfam" id="PF14808">
    <property type="entry name" value="TMEM164"/>
    <property type="match status" value="1"/>
</dbReference>
<keyword evidence="1" id="KW-0472">Membrane</keyword>
<feature type="transmembrane region" description="Helical" evidence="1">
    <location>
        <begin position="20"/>
        <end position="38"/>
    </location>
</feature>
<dbReference type="NCBIfam" id="TIGR02206">
    <property type="entry name" value="intg_mem_TP0381"/>
    <property type="match status" value="1"/>
</dbReference>
<name>A0A0P6XP08_9CHLR</name>
<dbReference type="Proteomes" id="UP000050417">
    <property type="component" value="Unassembled WGS sequence"/>
</dbReference>
<feature type="transmembrane region" description="Helical" evidence="1">
    <location>
        <begin position="107"/>
        <end position="129"/>
    </location>
</feature>
<dbReference type="STRING" id="1134406.ADN00_07790"/>
<organism evidence="2 3">
    <name type="scientific">Ornatilinea apprima</name>
    <dbReference type="NCBI Taxonomy" id="1134406"/>
    <lineage>
        <taxon>Bacteria</taxon>
        <taxon>Bacillati</taxon>
        <taxon>Chloroflexota</taxon>
        <taxon>Anaerolineae</taxon>
        <taxon>Anaerolineales</taxon>
        <taxon>Anaerolineaceae</taxon>
        <taxon>Ornatilinea</taxon>
    </lineage>
</organism>
<accession>A0A0P6XP08</accession>
<comment type="caution">
    <text evidence="2">The sequence shown here is derived from an EMBL/GenBank/DDBJ whole genome shotgun (WGS) entry which is preliminary data.</text>
</comment>
<dbReference type="OrthoDB" id="9813172at2"/>
<proteinExistence type="predicted"/>
<evidence type="ECO:0000313" key="3">
    <source>
        <dbReference type="Proteomes" id="UP000050417"/>
    </source>
</evidence>
<evidence type="ECO:0008006" key="4">
    <source>
        <dbReference type="Google" id="ProtNLM"/>
    </source>
</evidence>
<reference evidence="2 3" key="1">
    <citation type="submission" date="2015-07" db="EMBL/GenBank/DDBJ databases">
        <title>Genome sequence of Ornatilinea apprima DSM 23815.</title>
        <authorList>
            <person name="Hemp J."/>
            <person name="Ward L.M."/>
            <person name="Pace L.A."/>
            <person name="Fischer W.W."/>
        </authorList>
    </citation>
    <scope>NUCLEOTIDE SEQUENCE [LARGE SCALE GENOMIC DNA]</scope>
    <source>
        <strain evidence="2 3">P3M-1</strain>
    </source>
</reference>
<keyword evidence="1" id="KW-1133">Transmembrane helix</keyword>
<feature type="transmembrane region" description="Helical" evidence="1">
    <location>
        <begin position="212"/>
        <end position="233"/>
    </location>
</feature>
<keyword evidence="1" id="KW-0812">Transmembrane</keyword>
<protein>
    <recommendedName>
        <fullName evidence="4">TIGR02206 family membrane protein</fullName>
    </recommendedName>
</protein>
<dbReference type="AlphaFoldDB" id="A0A0P6XP08"/>
<evidence type="ECO:0000313" key="2">
    <source>
        <dbReference type="EMBL" id="KPL78342.1"/>
    </source>
</evidence>
<sequence length="250" mass="27470">MGEFFAKDYHGAPFELFGPAHLIALGLVALVIVALCVIGRRLDAAGRMRIRRGFAVTLVVVEVSWHVWNAATGQWTVQTMLPLHLCSALVWLSAVMMLTGNYRIYEFAYLLGIAGASQALLTPDAGVYGFPHFRFFQVILSHGSIVGGAIFMTVVEGYRPTPRSLLRVLLFGNLYMAFVGLVNWLVGSNYLFIAHKPDTASLLDVLPAWPWYILWIEAIGAVAVLLLYSPFAVKDWKARATAQKTPSAAG</sequence>
<dbReference type="RefSeq" id="WP_075062415.1">
    <property type="nucleotide sequence ID" value="NZ_LGCL01000019.1"/>
</dbReference>
<gene>
    <name evidence="2" type="ORF">ADN00_07790</name>
</gene>
<dbReference type="InterPro" id="IPR011737">
    <property type="entry name" value="CHP02206_TP0381"/>
</dbReference>
<feature type="transmembrane region" description="Helical" evidence="1">
    <location>
        <begin position="168"/>
        <end position="192"/>
    </location>
</feature>